<evidence type="ECO:0000313" key="3">
    <source>
        <dbReference type="Proteomes" id="UP000523863"/>
    </source>
</evidence>
<dbReference type="EMBL" id="JACHBL010000001">
    <property type="protein sequence ID" value="MBB5598409.1"/>
    <property type="molecule type" value="Genomic_DNA"/>
</dbReference>
<dbReference type="AlphaFoldDB" id="A0A7W8YBC5"/>
<keyword evidence="3" id="KW-1185">Reference proteome</keyword>
<evidence type="ECO:0000259" key="1">
    <source>
        <dbReference type="Pfam" id="PF20058"/>
    </source>
</evidence>
<dbReference type="Proteomes" id="UP000523863">
    <property type="component" value="Unassembled WGS sequence"/>
</dbReference>
<reference evidence="2 3" key="1">
    <citation type="submission" date="2020-08" db="EMBL/GenBank/DDBJ databases">
        <title>Sequencing the genomes of 1000 actinobacteria strains.</title>
        <authorList>
            <person name="Klenk H.-P."/>
        </authorList>
    </citation>
    <scope>NUCLEOTIDE SEQUENCE [LARGE SCALE GENOMIC DNA]</scope>
    <source>
        <strain evidence="2 3">DSM 23694</strain>
    </source>
</reference>
<dbReference type="RefSeq" id="WP_183642051.1">
    <property type="nucleotide sequence ID" value="NZ_CANLFI010000003.1"/>
</dbReference>
<protein>
    <recommendedName>
        <fullName evidence="1">DUF6457 domain-containing protein</fullName>
    </recommendedName>
</protein>
<gene>
    <name evidence="2" type="ORF">BKA12_001489</name>
</gene>
<comment type="caution">
    <text evidence="2">The sequence shown here is derived from an EMBL/GenBank/DDBJ whole genome shotgun (WGS) entry which is preliminary data.</text>
</comment>
<proteinExistence type="predicted"/>
<dbReference type="InterPro" id="IPR045598">
    <property type="entry name" value="DUF6457"/>
</dbReference>
<accession>A0A7W8YBC5</accession>
<dbReference type="Pfam" id="PF20058">
    <property type="entry name" value="DUF6457"/>
    <property type="match status" value="1"/>
</dbReference>
<feature type="domain" description="DUF6457" evidence="1">
    <location>
        <begin position="13"/>
        <end position="98"/>
    </location>
</feature>
<name>A0A7W8YBC5_9MICC</name>
<sequence length="100" mass="10624">MENSAPELTQEQKDQVLREWSRELLDRFELQDVSIDIDAMLGLAGVAAHQVVRPAAPLTTFIVGLAAGIAAGSGQTSVDNAVNSAVNHARAIIKSRNESA</sequence>
<evidence type="ECO:0000313" key="2">
    <source>
        <dbReference type="EMBL" id="MBB5598409.1"/>
    </source>
</evidence>
<organism evidence="2 3">
    <name type="scientific">Neomicrococcus lactis</name>
    <dbReference type="NCBI Taxonomy" id="732241"/>
    <lineage>
        <taxon>Bacteria</taxon>
        <taxon>Bacillati</taxon>
        <taxon>Actinomycetota</taxon>
        <taxon>Actinomycetes</taxon>
        <taxon>Micrococcales</taxon>
        <taxon>Micrococcaceae</taxon>
        <taxon>Neomicrococcus</taxon>
    </lineage>
</organism>